<comment type="caution">
    <text evidence="1">The sequence shown here is derived from an EMBL/GenBank/DDBJ whole genome shotgun (WGS) entry which is preliminary data.</text>
</comment>
<dbReference type="InterPro" id="IPR036388">
    <property type="entry name" value="WH-like_DNA-bd_sf"/>
</dbReference>
<organism evidence="1 2">
    <name type="scientific">Fervidobacterium thailandense</name>
    <dbReference type="NCBI Taxonomy" id="1008305"/>
    <lineage>
        <taxon>Bacteria</taxon>
        <taxon>Thermotogati</taxon>
        <taxon>Thermotogota</taxon>
        <taxon>Thermotogae</taxon>
        <taxon>Thermotogales</taxon>
        <taxon>Fervidobacteriaceae</taxon>
        <taxon>Fervidobacterium</taxon>
    </lineage>
</organism>
<dbReference type="Gene3D" id="1.10.10.10">
    <property type="entry name" value="Winged helix-like DNA-binding domain superfamily/Winged helix DNA-binding domain"/>
    <property type="match status" value="1"/>
</dbReference>
<dbReference type="EMBL" id="LWAF01000006">
    <property type="protein sequence ID" value="ODN30431.1"/>
    <property type="molecule type" value="Genomic_DNA"/>
</dbReference>
<dbReference type="PANTHER" id="PTHR34301">
    <property type="entry name" value="DNA-BINDING PROTEIN-RELATED"/>
    <property type="match status" value="1"/>
</dbReference>
<reference evidence="2" key="1">
    <citation type="submission" date="2016-04" db="EMBL/GenBank/DDBJ databases">
        <title>The genome sequence project of a novel Fervidobacterium isolate from a hot spring in Thailand.</title>
        <authorList>
            <person name="Gonzalez J.M."/>
            <person name="Cuecas A."/>
            <person name="Kanoksilapatham W."/>
        </authorList>
    </citation>
    <scope>NUCLEOTIDE SEQUENCE [LARGE SCALE GENOMIC DNA]</scope>
    <source>
        <strain evidence="2">FC2004</strain>
    </source>
</reference>
<dbReference type="SUPFAM" id="SSF46785">
    <property type="entry name" value="Winged helix' DNA-binding domain"/>
    <property type="match status" value="1"/>
</dbReference>
<dbReference type="PANTHER" id="PTHR34301:SF8">
    <property type="entry name" value="ATPASE DOMAIN-CONTAINING PROTEIN"/>
    <property type="match status" value="1"/>
</dbReference>
<evidence type="ECO:0000313" key="1">
    <source>
        <dbReference type="EMBL" id="ODN30431.1"/>
    </source>
</evidence>
<sequence>MDFPVLLSFAYDRFRHLQFVRTGSEVGILRDFLSFDDPSSPLYGRSVLEITLPRFTQEQSIDFLKKGFSEIGMMVSDGLIERAVSKLDGIVGWLTAFGYRCYVQQTASEEVLESVLSQARQMIYEEIQEIIRYSENFKYVLKALAQGASTWKSIKEGAEFLSRKRMTDTSFNRLLTNLVRMGYVEKVPLNGYKLIDPIVADVARAL</sequence>
<evidence type="ECO:0000313" key="2">
    <source>
        <dbReference type="Proteomes" id="UP000094570"/>
    </source>
</evidence>
<dbReference type="STRING" id="1008305.A4H02_05200"/>
<protein>
    <recommendedName>
        <fullName evidence="3">ATP-binding protein</fullName>
    </recommendedName>
</protein>
<dbReference type="SUPFAM" id="SSF52540">
    <property type="entry name" value="P-loop containing nucleoside triphosphate hydrolases"/>
    <property type="match status" value="1"/>
</dbReference>
<dbReference type="InterPro" id="IPR036390">
    <property type="entry name" value="WH_DNA-bd_sf"/>
</dbReference>
<dbReference type="InterPro" id="IPR027417">
    <property type="entry name" value="P-loop_NTPase"/>
</dbReference>
<dbReference type="Gene3D" id="3.40.50.300">
    <property type="entry name" value="P-loop containing nucleotide triphosphate hydrolases"/>
    <property type="match status" value="1"/>
</dbReference>
<accession>A0A1E3G2B4</accession>
<gene>
    <name evidence="1" type="ORF">A4H02_05200</name>
</gene>
<dbReference type="Proteomes" id="UP000094570">
    <property type="component" value="Unassembled WGS sequence"/>
</dbReference>
<name>A0A1E3G2B4_9BACT</name>
<proteinExistence type="predicted"/>
<dbReference type="Gene3D" id="1.10.8.60">
    <property type="match status" value="1"/>
</dbReference>
<keyword evidence="2" id="KW-1185">Reference proteome</keyword>
<dbReference type="AlphaFoldDB" id="A0A1E3G2B4"/>
<evidence type="ECO:0008006" key="3">
    <source>
        <dbReference type="Google" id="ProtNLM"/>
    </source>
</evidence>